<sequence length="634" mass="69868">MFTATSRAYRFLRALQLRKYSSPCAGSRAPSNVPPPRNTSSYTELPRVQLLRYALTGSVEVPGNVTCGAIINAELAKQFSSHRLPWTTSPAEHPVNFTLHPSGGRDVLSGIQDEIQTKVKDRDSANELVYSLALLDKAFSQCEGGAQWEDLLATVNATLARLRKLGATDTKGLLLLGIIYASRCFSVPALRCYLQQYSTNGYGYLTPEMAAKVIRHLNQALETGDFDVRMDGAYMRSIIVGNTDSDDRPGTLDSLLDISRPSDNSFLGLYAELLGKLGCYQRLKELWSIIRVEIGRGHTAKPLIDTVTSCLQGMIETGNPEAAIAAAQDISSCVDLNALLPPRLWVLLARDDSNGIIRTLATEKTIQSILTTELSSVELMLGLQWVGGDIGNHIVSRDTPIWCNSGNPEDAFESLGTINTTPSAQYLVDTFRFLTSTKSAANLSMMADILHEYDGVEMSLCTTRDDNLGQIELTWIIQCSPVEILQNTMPAVAYDNVSLNCSSLGLLRVRQDCNGAPRKLSPHLYLMQLGYVAARNKTLDERNKSTPTGHLVCWDRQKGELVLLWVGESCGVVGAGPRQSQPPPYFQYSCVKAGKLTEQQQPSEFDIQGLELIEIFKDERNVWIDIDPAYDLRT</sequence>
<gene>
    <name evidence="1" type="ORF">LOY88_000041</name>
</gene>
<organism evidence="1">
    <name type="scientific">Ophidiomyces ophidiicola</name>
    <dbReference type="NCBI Taxonomy" id="1387563"/>
    <lineage>
        <taxon>Eukaryota</taxon>
        <taxon>Fungi</taxon>
        <taxon>Dikarya</taxon>
        <taxon>Ascomycota</taxon>
        <taxon>Pezizomycotina</taxon>
        <taxon>Eurotiomycetes</taxon>
        <taxon>Eurotiomycetidae</taxon>
        <taxon>Onygenales</taxon>
        <taxon>Onygenaceae</taxon>
        <taxon>Ophidiomyces</taxon>
    </lineage>
</organism>
<evidence type="ECO:0000313" key="1">
    <source>
        <dbReference type="EMBL" id="KAI2393443.1"/>
    </source>
</evidence>
<name>A0ACB8V5J7_9EURO</name>
<comment type="caution">
    <text evidence="1">The sequence shown here is derived from an EMBL/GenBank/DDBJ whole genome shotgun (WGS) entry which is preliminary data.</text>
</comment>
<protein>
    <submittedName>
        <fullName evidence="1">Uncharacterized protein</fullName>
    </submittedName>
</protein>
<accession>A0ACB8V5J7</accession>
<reference evidence="1" key="1">
    <citation type="journal article" date="2022" name="bioRxiv">
        <title>Population genetic analysis of Ophidiomyces ophidiicola, the causative agent of snake fungal disease, indicates recent introductions to the USA.</title>
        <authorList>
            <person name="Ladner J.T."/>
            <person name="Palmer J.M."/>
            <person name="Ettinger C.L."/>
            <person name="Stajich J.E."/>
            <person name="Farrell T.M."/>
            <person name="Glorioso B.M."/>
            <person name="Lawson B."/>
            <person name="Price S.J."/>
            <person name="Stengle A.G."/>
            <person name="Grear D.A."/>
            <person name="Lorch J.M."/>
        </authorList>
    </citation>
    <scope>NUCLEOTIDE SEQUENCE</scope>
    <source>
        <strain evidence="1">NWHC 24266-5</strain>
    </source>
</reference>
<dbReference type="EMBL" id="JALBCA010000002">
    <property type="protein sequence ID" value="KAI2393443.1"/>
    <property type="molecule type" value="Genomic_DNA"/>
</dbReference>
<proteinExistence type="predicted"/>